<feature type="chain" id="PRO_5043986607" description="Lipoprotein" evidence="2">
    <location>
        <begin position="27"/>
        <end position="191"/>
    </location>
</feature>
<dbReference type="EMBL" id="CP159992">
    <property type="protein sequence ID" value="XCP95954.1"/>
    <property type="molecule type" value="Genomic_DNA"/>
</dbReference>
<evidence type="ECO:0000256" key="1">
    <source>
        <dbReference type="SAM" id="MobiDB-lite"/>
    </source>
</evidence>
<proteinExistence type="predicted"/>
<accession>A0AAU8NDR2</accession>
<evidence type="ECO:0008006" key="4">
    <source>
        <dbReference type="Google" id="ProtNLM"/>
    </source>
</evidence>
<evidence type="ECO:0000313" key="3">
    <source>
        <dbReference type="EMBL" id="XCP95954.1"/>
    </source>
</evidence>
<sequence>MVKKKTYLLACAALAMMVALSACSTAADQPKGESEKVNSEAASGTGEPAAAEGTSEPATGTDTEASSTPAASESASGQGDTNTVEGLPEYLPKDFPLPDDAAITTANSREDEGKKSAMLIFTTKQDMETVSKMYKEYFEAKKLTDSGQTIDAKNIIIQGTEPDTEQHWSLIGGTLASKEGTIELTLSWSES</sequence>
<feature type="signal peptide" evidence="2">
    <location>
        <begin position="1"/>
        <end position="26"/>
    </location>
</feature>
<dbReference type="RefSeq" id="WP_366294127.1">
    <property type="nucleotide sequence ID" value="NZ_CP159992.1"/>
</dbReference>
<dbReference type="PROSITE" id="PS51257">
    <property type="entry name" value="PROKAR_LIPOPROTEIN"/>
    <property type="match status" value="1"/>
</dbReference>
<reference evidence="3" key="1">
    <citation type="submission" date="2024-05" db="EMBL/GenBank/DDBJ databases">
        <title>Draft genome assemblies of 36 bacteria isolated from hibernating arctic ground squirrels.</title>
        <authorList>
            <person name="McKee H."/>
            <person name="Mullen L."/>
            <person name="Drown D.M."/>
            <person name="Duddleston K.N."/>
        </authorList>
    </citation>
    <scope>NUCLEOTIDE SEQUENCE</scope>
    <source>
        <strain evidence="3">AN1007</strain>
    </source>
</reference>
<feature type="region of interest" description="Disordered" evidence="1">
    <location>
        <begin position="26"/>
        <end position="101"/>
    </location>
</feature>
<gene>
    <name evidence="3" type="ORF">ABXS70_04345</name>
</gene>
<protein>
    <recommendedName>
        <fullName evidence="4">Lipoprotein</fullName>
    </recommendedName>
</protein>
<keyword evidence="2" id="KW-0732">Signal</keyword>
<name>A0AAU8NDR2_9BACL</name>
<evidence type="ECO:0000256" key="2">
    <source>
        <dbReference type="SAM" id="SignalP"/>
    </source>
</evidence>
<feature type="compositionally biased region" description="Low complexity" evidence="1">
    <location>
        <begin position="63"/>
        <end position="76"/>
    </location>
</feature>
<dbReference type="AlphaFoldDB" id="A0AAU8NDR2"/>
<organism evidence="3">
    <name type="scientific">Paenibacillus sp. AN1007</name>
    <dbReference type="NCBI Taxonomy" id="3151385"/>
    <lineage>
        <taxon>Bacteria</taxon>
        <taxon>Bacillati</taxon>
        <taxon>Bacillota</taxon>
        <taxon>Bacilli</taxon>
        <taxon>Bacillales</taxon>
        <taxon>Paenibacillaceae</taxon>
        <taxon>Paenibacillus</taxon>
    </lineage>
</organism>